<reference evidence="2" key="1">
    <citation type="submission" date="2021-06" db="EMBL/GenBank/DDBJ databases">
        <authorList>
            <person name="Criscuolo A."/>
        </authorList>
    </citation>
    <scope>NUCLEOTIDE SEQUENCE</scope>
    <source>
        <strain evidence="2">CIP111600</strain>
    </source>
</reference>
<dbReference type="PANTHER" id="PTHR45033:SF2">
    <property type="entry name" value="ZINC-TYPE ALCOHOL DEHYDROGENASE-LIKE PROTEIN C1773.06C"/>
    <property type="match status" value="1"/>
</dbReference>
<dbReference type="SMART" id="SM00829">
    <property type="entry name" value="PKS_ER"/>
    <property type="match status" value="1"/>
</dbReference>
<dbReference type="CDD" id="cd08276">
    <property type="entry name" value="MDR7"/>
    <property type="match status" value="1"/>
</dbReference>
<evidence type="ECO:0000313" key="3">
    <source>
        <dbReference type="Proteomes" id="UP000693672"/>
    </source>
</evidence>
<dbReference type="InterPro" id="IPR013149">
    <property type="entry name" value="ADH-like_C"/>
</dbReference>
<evidence type="ECO:0000259" key="1">
    <source>
        <dbReference type="SMART" id="SM00829"/>
    </source>
</evidence>
<feature type="domain" description="Enoyl reductase (ER)" evidence="1">
    <location>
        <begin position="11"/>
        <end position="334"/>
    </location>
</feature>
<dbReference type="Proteomes" id="UP000693672">
    <property type="component" value="Unassembled WGS sequence"/>
</dbReference>
<gene>
    <name evidence="2" type="primary">ccr</name>
    <name evidence="2" type="ORF">PAESOLCIP111_05247</name>
</gene>
<dbReference type="InterPro" id="IPR013154">
    <property type="entry name" value="ADH-like_N"/>
</dbReference>
<protein>
    <submittedName>
        <fullName evidence="2">Crotonyl-CoA reductase</fullName>
        <ecNumber evidence="2">1.3.1.86</ecNumber>
    </submittedName>
</protein>
<accession>A0A916NS15</accession>
<dbReference type="GO" id="GO:0043880">
    <property type="term" value="F:crotonyl-CoA reductase activity"/>
    <property type="evidence" value="ECO:0007669"/>
    <property type="project" value="UniProtKB-EC"/>
</dbReference>
<dbReference type="AlphaFoldDB" id="A0A916NS15"/>
<dbReference type="Pfam" id="PF08240">
    <property type="entry name" value="ADH_N"/>
    <property type="match status" value="1"/>
</dbReference>
<dbReference type="EC" id="1.3.1.86" evidence="2"/>
<sequence length="337" mass="36408">MKSYRAHMGKGLSGLYKTEQDVPVPGPGEALIRVKACSLNFREMMIIFQGRYPLPVRQDVIPVSDGAGEVVAVGEGATRVKPGDRVMASIFPNWLEGPFNMDQAAQLGGSLDGMMAEYVVLREEALVTVPSHLSDEEAAALPCAGVTAWHALQCGVPIQEGETILTLGSGSVSLFALQFAKRLGVRVIATTSSPEKSERLKALGADEVINYKARPEWHMAVREITGGTGVDRVIEVGGAGTLTQSVMSTALNGQISLIGGLANHVDKVDYNALVSNVYSLHSIAVGNRSHFSNMVRFMESHQLKPVIDRVFSFDEFDQALVYYKDSNPFGKVIIRVS</sequence>
<dbReference type="PANTHER" id="PTHR45033">
    <property type="match status" value="1"/>
</dbReference>
<dbReference type="InterPro" id="IPR052711">
    <property type="entry name" value="Zinc_ADH-like"/>
</dbReference>
<name>A0A916NS15_9BACL</name>
<dbReference type="InterPro" id="IPR020843">
    <property type="entry name" value="ER"/>
</dbReference>
<dbReference type="EMBL" id="CAJVAS010000036">
    <property type="protein sequence ID" value="CAG7646816.1"/>
    <property type="molecule type" value="Genomic_DNA"/>
</dbReference>
<dbReference type="Pfam" id="PF00107">
    <property type="entry name" value="ADH_zinc_N"/>
    <property type="match status" value="1"/>
</dbReference>
<evidence type="ECO:0000313" key="2">
    <source>
        <dbReference type="EMBL" id="CAG7646816.1"/>
    </source>
</evidence>
<comment type="caution">
    <text evidence="2">The sequence shown here is derived from an EMBL/GenBank/DDBJ whole genome shotgun (WGS) entry which is preliminary data.</text>
</comment>
<organism evidence="2 3">
    <name type="scientific">Paenibacillus solanacearum</name>
    <dbReference type="NCBI Taxonomy" id="2048548"/>
    <lineage>
        <taxon>Bacteria</taxon>
        <taxon>Bacillati</taxon>
        <taxon>Bacillota</taxon>
        <taxon>Bacilli</taxon>
        <taxon>Bacillales</taxon>
        <taxon>Paenibacillaceae</taxon>
        <taxon>Paenibacillus</taxon>
    </lineage>
</organism>
<proteinExistence type="predicted"/>
<keyword evidence="3" id="KW-1185">Reference proteome</keyword>
<keyword evidence="2" id="KW-0560">Oxidoreductase</keyword>
<dbReference type="RefSeq" id="WP_218094968.1">
    <property type="nucleotide sequence ID" value="NZ_CAJVAS010000036.1"/>
</dbReference>